<evidence type="ECO:0000256" key="3">
    <source>
        <dbReference type="RuleBase" id="RU004378"/>
    </source>
</evidence>
<sequence>MPLSAGNGMASVITNTQFANAINENAAIAAANQEVANAITNANLANGAANANLAALASANLAGINGNMATFNLGNAFTITSGSPGNPGFGIQVSGDALEVGGTVAVNGQIPIYGTVAVNGNLPTEGSAAVNYNCGRQTID</sequence>
<organism evidence="4 5">
    <name type="scientific">Vanessa tameamea</name>
    <name type="common">Kamehameha butterfly</name>
    <dbReference type="NCBI Taxonomy" id="334116"/>
    <lineage>
        <taxon>Eukaryota</taxon>
        <taxon>Metazoa</taxon>
        <taxon>Ecdysozoa</taxon>
        <taxon>Arthropoda</taxon>
        <taxon>Hexapoda</taxon>
        <taxon>Insecta</taxon>
        <taxon>Pterygota</taxon>
        <taxon>Neoptera</taxon>
        <taxon>Endopterygota</taxon>
        <taxon>Lepidoptera</taxon>
        <taxon>Glossata</taxon>
        <taxon>Ditrysia</taxon>
        <taxon>Papilionoidea</taxon>
        <taxon>Nymphalidae</taxon>
        <taxon>Nymphalinae</taxon>
        <taxon>Vanessa</taxon>
    </lineage>
</organism>
<accession>A0A8B8HVQ4</accession>
<evidence type="ECO:0000256" key="1">
    <source>
        <dbReference type="ARBA" id="ARBA00005906"/>
    </source>
</evidence>
<keyword evidence="2" id="KW-0677">Repeat</keyword>
<comment type="similarity">
    <text evidence="1 3">Belongs to the chorion protein family.</text>
</comment>
<evidence type="ECO:0000256" key="2">
    <source>
        <dbReference type="ARBA" id="ARBA00022737"/>
    </source>
</evidence>
<proteinExistence type="inferred from homology"/>
<dbReference type="GO" id="GO:0007304">
    <property type="term" value="P:chorion-containing eggshell formation"/>
    <property type="evidence" value="ECO:0007669"/>
    <property type="project" value="InterPro"/>
</dbReference>
<dbReference type="GeneID" id="113395375"/>
<dbReference type="Proteomes" id="UP001652626">
    <property type="component" value="Chromosome 28"/>
</dbReference>
<dbReference type="InterPro" id="IPR002635">
    <property type="entry name" value="Chorion"/>
</dbReference>
<dbReference type="AlphaFoldDB" id="A0A8B8HVQ4"/>
<dbReference type="Pfam" id="PF01723">
    <property type="entry name" value="Chorion_1"/>
    <property type="match status" value="1"/>
</dbReference>
<dbReference type="OMA" id="NTQFANA"/>
<gene>
    <name evidence="5" type="primary">LOC113395375</name>
</gene>
<reference evidence="5" key="1">
    <citation type="submission" date="2025-08" db="UniProtKB">
        <authorList>
            <consortium name="RefSeq"/>
        </authorList>
    </citation>
    <scope>IDENTIFICATION</scope>
    <source>
        <tissue evidence="5">Whole body</tissue>
    </source>
</reference>
<protein>
    <submittedName>
        <fullName evidence="5">Uncharacterized protein LOC113395375</fullName>
    </submittedName>
</protein>
<evidence type="ECO:0000313" key="5">
    <source>
        <dbReference type="RefSeq" id="XP_026488760.2"/>
    </source>
</evidence>
<dbReference type="GO" id="GO:0005213">
    <property type="term" value="F:structural constituent of egg chorion"/>
    <property type="evidence" value="ECO:0007669"/>
    <property type="project" value="InterPro"/>
</dbReference>
<dbReference type="GO" id="GO:0042600">
    <property type="term" value="C:egg chorion"/>
    <property type="evidence" value="ECO:0007669"/>
    <property type="project" value="InterPro"/>
</dbReference>
<evidence type="ECO:0000313" key="4">
    <source>
        <dbReference type="Proteomes" id="UP001652626"/>
    </source>
</evidence>
<name>A0A8B8HVQ4_VANTA</name>
<dbReference type="OrthoDB" id="7485251at2759"/>
<dbReference type="RefSeq" id="XP_026488760.2">
    <property type="nucleotide sequence ID" value="XM_026632975.2"/>
</dbReference>
<keyword evidence="4" id="KW-1185">Reference proteome</keyword>